<evidence type="ECO:0008006" key="6">
    <source>
        <dbReference type="Google" id="ProtNLM"/>
    </source>
</evidence>
<dbReference type="EMBL" id="HG722867">
    <property type="protein sequence ID" value="CDJ63768.1"/>
    <property type="molecule type" value="Genomic_DNA"/>
</dbReference>
<evidence type="ECO:0000313" key="4">
    <source>
        <dbReference type="EMBL" id="CDJ63768.1"/>
    </source>
</evidence>
<gene>
    <name evidence="4" type="ORF">ENH_00059020</name>
</gene>
<protein>
    <recommendedName>
        <fullName evidence="6">Transmembrane protein</fullName>
    </recommendedName>
</protein>
<reference evidence="4" key="1">
    <citation type="submission" date="2013-10" db="EMBL/GenBank/DDBJ databases">
        <title>Genomic analysis of the causative agents of coccidiosis in chickens.</title>
        <authorList>
            <person name="Reid A.J."/>
            <person name="Blake D."/>
            <person name="Billington K."/>
            <person name="Browne H."/>
            <person name="Dunn M."/>
            <person name="Hung S."/>
            <person name="Kawahara F."/>
            <person name="Miranda-Saavedra D."/>
            <person name="Mourier T."/>
            <person name="Nagra H."/>
            <person name="Otto T.D."/>
            <person name="Rawlings N."/>
            <person name="Sanchez A."/>
            <person name="Sanders M."/>
            <person name="Subramaniam C."/>
            <person name="Tay Y."/>
            <person name="Dear P."/>
            <person name="Doerig C."/>
            <person name="Gruber A."/>
            <person name="Parkinson J."/>
            <person name="Shirley M."/>
            <person name="Wan K.L."/>
            <person name="Berriman M."/>
            <person name="Tomley F."/>
            <person name="Pain A."/>
        </authorList>
    </citation>
    <scope>NUCLEOTIDE SEQUENCE [LARGE SCALE GENOMIC DNA]</scope>
    <source>
        <strain evidence="4">Houghton</strain>
    </source>
</reference>
<accession>U6ML18</accession>
<evidence type="ECO:0000256" key="2">
    <source>
        <dbReference type="SAM" id="Phobius"/>
    </source>
</evidence>
<dbReference type="VEuPathDB" id="ToxoDB:ENH_00059020"/>
<keyword evidence="2" id="KW-0472">Membrane</keyword>
<evidence type="ECO:0000313" key="5">
    <source>
        <dbReference type="Proteomes" id="UP000030754"/>
    </source>
</evidence>
<evidence type="ECO:0000256" key="3">
    <source>
        <dbReference type="SAM" id="SignalP"/>
    </source>
</evidence>
<feature type="chain" id="PRO_5004675141" description="Transmembrane protein" evidence="3">
    <location>
        <begin position="20"/>
        <end position="710"/>
    </location>
</feature>
<feature type="transmembrane region" description="Helical" evidence="2">
    <location>
        <begin position="649"/>
        <end position="666"/>
    </location>
</feature>
<reference evidence="4" key="2">
    <citation type="submission" date="2013-10" db="EMBL/GenBank/DDBJ databases">
        <authorList>
            <person name="Aslett M."/>
        </authorList>
    </citation>
    <scope>NUCLEOTIDE SEQUENCE [LARGE SCALE GENOMIC DNA]</scope>
    <source>
        <strain evidence="4">Houghton</strain>
    </source>
</reference>
<dbReference type="OrthoDB" id="10361058at2759"/>
<dbReference type="GeneID" id="25476042"/>
<sequence>MMIQVAAFLIASVWQSTWASAEGNLTTTSLNSQQNYHLGGTQSLYPLPHRFSAPESAPHLLLSDANVTFPDLSSSRRRAHRKPSTGIAGRLKNIFSKIKKFFSKESLLQKAQVDEAIDAYVASPEGSRTLVCVVAHTEDEARKKGSKFCAKFKEEHIRAICDKYIDEAIFILRAAAEKCSAPVKGDCLLQNLHLPIVHPLLTERTGPSEYHLKDVSIPSFSLEDFSESSRWEQIMKLENLYSPDSPTRWTLHERVKRESTRLSKKATKKSKKQKDKDLYFWRAWQLVAHLLGSKPHVDTLLVRLVLLFLSFKSCSKKKIVLTIKGRKERAAASDTRRKALLSAFAESLHIRDCTAKQEEFNCQVLSNFIALDSHLKAQLQPLNEINTPKATIPAFVLKKDESNVSNISGAKQLTEEIEEDLEADVTYANTVAASVGSKLMDVIAKSRIARVVMASIVSGVLRFVDSFRGSKKSKTESASSTRRASKIVAATAQPSAQASSKATIAAIAYLMGASRAASVYLMTAKNGLAELQAAIVQRVLKSRLMRERAKQKPKLSIKDRLKSIRKSGRKEAGAQSFLLSSSKLYPEKSFKKMSAAAACGRLCKLISASYLQSVEEAQGISTTGKLLLAGGAFLFIGISMLGTVVPGGLVAGLIIAGVVALLIPLIKRVMEFLSGRGGGKAAEAAEGGEEEELMGGGEAEPEPAQEEEEE</sequence>
<keyword evidence="2" id="KW-0812">Transmembrane</keyword>
<keyword evidence="3" id="KW-0732">Signal</keyword>
<keyword evidence="5" id="KW-1185">Reference proteome</keyword>
<keyword evidence="2" id="KW-1133">Transmembrane helix</keyword>
<feature type="region of interest" description="Disordered" evidence="1">
    <location>
        <begin position="677"/>
        <end position="710"/>
    </location>
</feature>
<feature type="signal peptide" evidence="3">
    <location>
        <begin position="1"/>
        <end position="19"/>
    </location>
</feature>
<dbReference type="Proteomes" id="UP000030754">
    <property type="component" value="Unassembled WGS sequence"/>
</dbReference>
<organism evidence="4 5">
    <name type="scientific">Eimeria necatrix</name>
    <dbReference type="NCBI Taxonomy" id="51315"/>
    <lineage>
        <taxon>Eukaryota</taxon>
        <taxon>Sar</taxon>
        <taxon>Alveolata</taxon>
        <taxon>Apicomplexa</taxon>
        <taxon>Conoidasida</taxon>
        <taxon>Coccidia</taxon>
        <taxon>Eucoccidiorida</taxon>
        <taxon>Eimeriorina</taxon>
        <taxon>Eimeriidae</taxon>
        <taxon>Eimeria</taxon>
    </lineage>
</organism>
<name>U6ML18_9EIME</name>
<dbReference type="RefSeq" id="XP_013439093.1">
    <property type="nucleotide sequence ID" value="XM_013583639.1"/>
</dbReference>
<proteinExistence type="predicted"/>
<evidence type="ECO:0000256" key="1">
    <source>
        <dbReference type="SAM" id="MobiDB-lite"/>
    </source>
</evidence>
<dbReference type="AlphaFoldDB" id="U6ML18"/>
<feature type="compositionally biased region" description="Acidic residues" evidence="1">
    <location>
        <begin position="686"/>
        <end position="710"/>
    </location>
</feature>